<proteinExistence type="predicted"/>
<dbReference type="InterPro" id="IPR025948">
    <property type="entry name" value="HTH-like_dom"/>
</dbReference>
<evidence type="ECO:0000259" key="2">
    <source>
        <dbReference type="PROSITE" id="PS50994"/>
    </source>
</evidence>
<dbReference type="InterPro" id="IPR001584">
    <property type="entry name" value="Integrase_cat-core"/>
</dbReference>
<feature type="region of interest" description="Disordered" evidence="1">
    <location>
        <begin position="273"/>
        <end position="292"/>
    </location>
</feature>
<comment type="caution">
    <text evidence="3">The sequence shown here is derived from an EMBL/GenBank/DDBJ whole genome shotgun (WGS) entry which is preliminary data.</text>
</comment>
<dbReference type="EMBL" id="LAZR01037642">
    <property type="protein sequence ID" value="KKL21669.1"/>
    <property type="molecule type" value="Genomic_DNA"/>
</dbReference>
<dbReference type="Pfam" id="PF13276">
    <property type="entry name" value="HTH_21"/>
    <property type="match status" value="1"/>
</dbReference>
<evidence type="ECO:0000313" key="3">
    <source>
        <dbReference type="EMBL" id="KKL21669.1"/>
    </source>
</evidence>
<dbReference type="AlphaFoldDB" id="A0A0F9BIG0"/>
<organism evidence="3">
    <name type="scientific">marine sediment metagenome</name>
    <dbReference type="NCBI Taxonomy" id="412755"/>
    <lineage>
        <taxon>unclassified sequences</taxon>
        <taxon>metagenomes</taxon>
        <taxon>ecological metagenomes</taxon>
    </lineage>
</organism>
<dbReference type="NCBIfam" id="NF033516">
    <property type="entry name" value="transpos_IS3"/>
    <property type="match status" value="1"/>
</dbReference>
<dbReference type="PROSITE" id="PS50994">
    <property type="entry name" value="INTEGRASE"/>
    <property type="match status" value="1"/>
</dbReference>
<dbReference type="InterPro" id="IPR048020">
    <property type="entry name" value="Transpos_IS3"/>
</dbReference>
<evidence type="ECO:0000256" key="1">
    <source>
        <dbReference type="SAM" id="MobiDB-lite"/>
    </source>
</evidence>
<dbReference type="Gene3D" id="3.30.420.10">
    <property type="entry name" value="Ribonuclease H-like superfamily/Ribonuclease H"/>
    <property type="match status" value="1"/>
</dbReference>
<name>A0A0F9BIG0_9ZZZZ</name>
<dbReference type="InterPro" id="IPR012337">
    <property type="entry name" value="RNaseH-like_sf"/>
</dbReference>
<feature type="domain" description="Integrase catalytic" evidence="2">
    <location>
        <begin position="110"/>
        <end position="271"/>
    </location>
</feature>
<accession>A0A0F9BIG0</accession>
<protein>
    <recommendedName>
        <fullName evidence="2">Integrase catalytic domain-containing protein</fullName>
    </recommendedName>
</protein>
<dbReference type="GO" id="GO:0015074">
    <property type="term" value="P:DNA integration"/>
    <property type="evidence" value="ECO:0007669"/>
    <property type="project" value="InterPro"/>
</dbReference>
<gene>
    <name evidence="3" type="ORF">LCGC14_2443110</name>
</gene>
<dbReference type="PANTHER" id="PTHR47515">
    <property type="entry name" value="LOW CALCIUM RESPONSE LOCUS PROTEIN T"/>
    <property type="match status" value="1"/>
</dbReference>
<dbReference type="Pfam" id="PF13683">
    <property type="entry name" value="rve_3"/>
    <property type="match status" value="1"/>
</dbReference>
<reference evidence="3" key="1">
    <citation type="journal article" date="2015" name="Nature">
        <title>Complex archaea that bridge the gap between prokaryotes and eukaryotes.</title>
        <authorList>
            <person name="Spang A."/>
            <person name="Saw J.H."/>
            <person name="Jorgensen S.L."/>
            <person name="Zaremba-Niedzwiedzka K."/>
            <person name="Martijn J."/>
            <person name="Lind A.E."/>
            <person name="van Eijk R."/>
            <person name="Schleper C."/>
            <person name="Guy L."/>
            <person name="Ettema T.J."/>
        </authorList>
    </citation>
    <scope>NUCLEOTIDE SEQUENCE</scope>
</reference>
<dbReference type="SUPFAM" id="SSF53098">
    <property type="entry name" value="Ribonuclease H-like"/>
    <property type="match status" value="1"/>
</dbReference>
<dbReference type="InterPro" id="IPR036397">
    <property type="entry name" value="RNaseH_sf"/>
</dbReference>
<dbReference type="GO" id="GO:0003676">
    <property type="term" value="F:nucleic acid binding"/>
    <property type="evidence" value="ECO:0007669"/>
    <property type="project" value="InterPro"/>
</dbReference>
<dbReference type="PANTHER" id="PTHR47515:SF1">
    <property type="entry name" value="BLR2054 PROTEIN"/>
    <property type="match status" value="1"/>
</dbReference>
<sequence length="317" mass="36158">MTTPDKRQAVDTLQDQGVTQRKACGLAGLCRSSYVYKPTGRDDAQVIDKLKDISRKHPREGSRKAHAKLRSEGTVINHKKVERLWKQNGLTVPARRRQRRRGKQLDRPIKPLYPNHVWAYDFMEDSCVYGSKLRILTVVDEFTRESLEVGVASSIPARKVIDVLEFLFIMHGCPEYIRSDNGPEFIAREIQDWLGERKIATAYIEPGKPWQNGVNESFNGRLRDECLNMEWFYSVTDARATIEAYQQYYNQERPHGSLNYLSPLAFKKQWQLAHSSNTGAQPPDPRDLSLSGSKHLAQTNEDQAAVLDNLICVPSTG</sequence>